<comment type="subcellular location">
    <subcellularLocation>
        <location evidence="1">Nucleus</location>
        <location evidence="1">Nucleolus</location>
    </subcellularLocation>
</comment>
<reference evidence="6 7" key="1">
    <citation type="journal article" date="2018" name="Science">
        <title>The opium poppy genome and morphinan production.</title>
        <authorList>
            <person name="Guo L."/>
            <person name="Winzer T."/>
            <person name="Yang X."/>
            <person name="Li Y."/>
            <person name="Ning Z."/>
            <person name="He Z."/>
            <person name="Teodor R."/>
            <person name="Lu Y."/>
            <person name="Bowser T.A."/>
            <person name="Graham I.A."/>
            <person name="Ye K."/>
        </authorList>
    </citation>
    <scope>NUCLEOTIDE SEQUENCE [LARGE SCALE GENOMIC DNA]</scope>
    <source>
        <strain evidence="7">cv. HN1</strain>
        <tissue evidence="6">Leaves</tissue>
    </source>
</reference>
<dbReference type="GO" id="GO:0034511">
    <property type="term" value="F:U3 snoRNA binding"/>
    <property type="evidence" value="ECO:0007669"/>
    <property type="project" value="TreeGrafter"/>
</dbReference>
<gene>
    <name evidence="6" type="ORF">C5167_013090</name>
</gene>
<dbReference type="InterPro" id="IPR027417">
    <property type="entry name" value="P-loop_NTPase"/>
</dbReference>
<dbReference type="GO" id="GO:0000479">
    <property type="term" value="P:endonucleolytic cleavage of tricistronic rRNA transcript (SSU-rRNA, 5.8S rRNA, LSU-rRNA)"/>
    <property type="evidence" value="ECO:0007669"/>
    <property type="project" value="TreeGrafter"/>
</dbReference>
<dbReference type="PROSITE" id="PS51714">
    <property type="entry name" value="G_BMS1"/>
    <property type="match status" value="1"/>
</dbReference>
<dbReference type="InterPro" id="IPR007034">
    <property type="entry name" value="BMS1_TSR1_C"/>
</dbReference>
<dbReference type="GO" id="GO:0003924">
    <property type="term" value="F:GTPase activity"/>
    <property type="evidence" value="ECO:0007669"/>
    <property type="project" value="TreeGrafter"/>
</dbReference>
<dbReference type="GO" id="GO:0005730">
    <property type="term" value="C:nucleolus"/>
    <property type="evidence" value="ECO:0007669"/>
    <property type="project" value="UniProtKB-SubCell"/>
</dbReference>
<keyword evidence="7" id="KW-1185">Reference proteome</keyword>
<evidence type="ECO:0000256" key="1">
    <source>
        <dbReference type="ARBA" id="ARBA00004604"/>
    </source>
</evidence>
<dbReference type="STRING" id="3469.A0A4Y7J090"/>
<dbReference type="InterPro" id="IPR006073">
    <property type="entry name" value="GTP-bd"/>
</dbReference>
<name>A0A4Y7J090_PAPSO</name>
<dbReference type="Gene3D" id="3.40.50.300">
    <property type="entry name" value="P-loop containing nucleotide triphosphate hydrolases"/>
    <property type="match status" value="1"/>
</dbReference>
<evidence type="ECO:0000256" key="3">
    <source>
        <dbReference type="ARBA" id="ARBA00023242"/>
    </source>
</evidence>
<sequence length="670" mass="75945">MRRNELLLATGTRESEIERRVTGVQSDMKRKWDNDDTGDNKRMPKEESAPYVIVVHGPPKVGKSSLIKSLVKHYTHKTLADITNPLRSYFFFPGGQRRIQFVECPNNVNGMIDAAKYADAVIFLIDASYEFEMETFEFLNLLRVHGMPEVMGVLTYLDSFTNVDYLKKTKDYLKDRFKTEISETAEVFCLCGLDHGMYSKDEICELASFISLMEVHPLSARAGHPYVLVDRFEDVTPPEEVGMHNECTRDVILYGYLRGSVIEKGTKVHIAGIGDFHLAGVTRVADPFPLPPVDGHNLEVDLDEVTYLEIESFKPGTYLMFEVRGVPSEIITSRPPCQPILVGGITPKEENAAYMQADLKQHSWHTKSLKTNNPIIVSVGWRRYQTTPIYVREDRHGRYQMLEHIPEDTPCLAVFWGPLAPPNTRVVAVQSLADHEAAFRILATGVVLNNQAAKIVKKSKCIGTPCKIFNDFALIKDMFTSDDEIDQFKDAKVKTESGIGGEVATKELLSTVKWKDVQPTEGIAKCSFQSRIEKCDIVSMQMRTPVEVPCIFNPLTTALQLSNHIWQSLDTGDKSIIKQHNFDISKAHVVVIAEEGKIATGGLREYLIEAFEKDLRSDLVQKRETLEYRGAVLIVPRVSFPWMAEKKKQKRISEKKTFLVPCYYHSRRVE</sequence>
<dbReference type="GO" id="GO:0030686">
    <property type="term" value="C:90S preribosome"/>
    <property type="evidence" value="ECO:0007669"/>
    <property type="project" value="TreeGrafter"/>
</dbReference>
<evidence type="ECO:0000313" key="7">
    <source>
        <dbReference type="Proteomes" id="UP000316621"/>
    </source>
</evidence>
<dbReference type="InterPro" id="IPR039761">
    <property type="entry name" value="Bms1/Tsr1"/>
</dbReference>
<dbReference type="PANTHER" id="PTHR12858:SF2">
    <property type="entry name" value="RIBOSOME BIOGENESIS PROTEIN BMS1 HOMOLOG"/>
    <property type="match status" value="1"/>
</dbReference>
<keyword evidence="2" id="KW-0690">Ribosome biogenesis</keyword>
<dbReference type="SMART" id="SM01362">
    <property type="entry name" value="DUF663"/>
    <property type="match status" value="1"/>
</dbReference>
<dbReference type="Pfam" id="PF01926">
    <property type="entry name" value="MMR_HSR1"/>
    <property type="match status" value="1"/>
</dbReference>
<dbReference type="EMBL" id="CM010717">
    <property type="protein sequence ID" value="RZC54237.1"/>
    <property type="molecule type" value="Genomic_DNA"/>
</dbReference>
<evidence type="ECO:0000256" key="4">
    <source>
        <dbReference type="SAM" id="MobiDB-lite"/>
    </source>
</evidence>
<evidence type="ECO:0000256" key="2">
    <source>
        <dbReference type="ARBA" id="ARBA00022517"/>
    </source>
</evidence>
<dbReference type="GO" id="GO:0005525">
    <property type="term" value="F:GTP binding"/>
    <property type="evidence" value="ECO:0007669"/>
    <property type="project" value="InterPro"/>
</dbReference>
<evidence type="ECO:0000259" key="5">
    <source>
        <dbReference type="PROSITE" id="PS51714"/>
    </source>
</evidence>
<feature type="region of interest" description="Disordered" evidence="4">
    <location>
        <begin position="17"/>
        <end position="44"/>
    </location>
</feature>
<accession>A0A4Y7J090</accession>
<protein>
    <recommendedName>
        <fullName evidence="5">Bms1-type G domain-containing protein</fullName>
    </recommendedName>
</protein>
<dbReference type="Pfam" id="PF08142">
    <property type="entry name" value="AARP2CN"/>
    <property type="match status" value="1"/>
</dbReference>
<dbReference type="AlphaFoldDB" id="A0A4Y7J090"/>
<dbReference type="InterPro" id="IPR030387">
    <property type="entry name" value="G_Bms1/Tsr1_dom"/>
</dbReference>
<organism evidence="6 7">
    <name type="scientific">Papaver somniferum</name>
    <name type="common">Opium poppy</name>
    <dbReference type="NCBI Taxonomy" id="3469"/>
    <lineage>
        <taxon>Eukaryota</taxon>
        <taxon>Viridiplantae</taxon>
        <taxon>Streptophyta</taxon>
        <taxon>Embryophyta</taxon>
        <taxon>Tracheophyta</taxon>
        <taxon>Spermatophyta</taxon>
        <taxon>Magnoliopsida</taxon>
        <taxon>Ranunculales</taxon>
        <taxon>Papaveraceae</taxon>
        <taxon>Papaveroideae</taxon>
        <taxon>Papaver</taxon>
    </lineage>
</organism>
<dbReference type="GO" id="GO:0000462">
    <property type="term" value="P:maturation of SSU-rRNA from tricistronic rRNA transcript (SSU-rRNA, 5.8S rRNA, LSU-rRNA)"/>
    <property type="evidence" value="ECO:0007669"/>
    <property type="project" value="TreeGrafter"/>
</dbReference>
<proteinExistence type="predicted"/>
<dbReference type="SMART" id="SM00785">
    <property type="entry name" value="AARP2CN"/>
    <property type="match status" value="1"/>
</dbReference>
<dbReference type="InterPro" id="IPR012948">
    <property type="entry name" value="AARP2CN"/>
</dbReference>
<keyword evidence="3" id="KW-0539">Nucleus</keyword>
<dbReference type="PANTHER" id="PTHR12858">
    <property type="entry name" value="RIBOSOME BIOGENESIS PROTEIN"/>
    <property type="match status" value="1"/>
</dbReference>
<dbReference type="Gramene" id="RZC54237">
    <property type="protein sequence ID" value="RZC54237"/>
    <property type="gene ID" value="C5167_013090"/>
</dbReference>
<dbReference type="SUPFAM" id="SSF52540">
    <property type="entry name" value="P-loop containing nucleoside triphosphate hydrolases"/>
    <property type="match status" value="1"/>
</dbReference>
<evidence type="ECO:0000313" key="6">
    <source>
        <dbReference type="EMBL" id="RZC54237.1"/>
    </source>
</evidence>
<dbReference type="Proteomes" id="UP000316621">
    <property type="component" value="Chromosome 3"/>
</dbReference>
<dbReference type="Pfam" id="PF04950">
    <property type="entry name" value="RIBIOP_C"/>
    <property type="match status" value="1"/>
</dbReference>
<feature type="domain" description="Bms1-type G" evidence="5">
    <location>
        <begin position="49"/>
        <end position="216"/>
    </location>
</feature>